<feature type="non-terminal residue" evidence="1">
    <location>
        <position position="1"/>
    </location>
</feature>
<evidence type="ECO:0000313" key="2">
    <source>
        <dbReference type="Proteomes" id="UP001177140"/>
    </source>
</evidence>
<keyword evidence="2" id="KW-1185">Reference proteome</keyword>
<proteinExistence type="predicted"/>
<accession>A0AA42AVV0</accession>
<sequence>ERILLERDRVVGKTWYNDEKKRWEMDPIAVPYAVSKKLVENARIRHDWGVLYVGLKGDDKEYYVNVQ</sequence>
<dbReference type="EMBL" id="JAJJMA010237213">
    <property type="protein sequence ID" value="MCL7042598.1"/>
    <property type="molecule type" value="Genomic_DNA"/>
</dbReference>
<name>A0AA42AVV0_PAPNU</name>
<gene>
    <name evidence="1" type="ORF">MKW94_027025</name>
</gene>
<dbReference type="AlphaFoldDB" id="A0AA42AVV0"/>
<reference evidence="1" key="1">
    <citation type="submission" date="2022-03" db="EMBL/GenBank/DDBJ databases">
        <title>A functionally conserved STORR gene fusion in Papaver species that diverged 16.8 million years ago.</title>
        <authorList>
            <person name="Catania T."/>
        </authorList>
    </citation>
    <scope>NUCLEOTIDE SEQUENCE</scope>
    <source>
        <strain evidence="1">S-191538</strain>
    </source>
</reference>
<organism evidence="1 2">
    <name type="scientific">Papaver nudicaule</name>
    <name type="common">Iceland poppy</name>
    <dbReference type="NCBI Taxonomy" id="74823"/>
    <lineage>
        <taxon>Eukaryota</taxon>
        <taxon>Viridiplantae</taxon>
        <taxon>Streptophyta</taxon>
        <taxon>Embryophyta</taxon>
        <taxon>Tracheophyta</taxon>
        <taxon>Spermatophyta</taxon>
        <taxon>Magnoliopsida</taxon>
        <taxon>Ranunculales</taxon>
        <taxon>Papaveraceae</taxon>
        <taxon>Papaveroideae</taxon>
        <taxon>Papaver</taxon>
    </lineage>
</organism>
<protein>
    <submittedName>
        <fullName evidence="1">Uncharacterized protein</fullName>
    </submittedName>
</protein>
<dbReference type="Proteomes" id="UP001177140">
    <property type="component" value="Unassembled WGS sequence"/>
</dbReference>
<evidence type="ECO:0000313" key="1">
    <source>
        <dbReference type="EMBL" id="MCL7042598.1"/>
    </source>
</evidence>
<comment type="caution">
    <text evidence="1">The sequence shown here is derived from an EMBL/GenBank/DDBJ whole genome shotgun (WGS) entry which is preliminary data.</text>
</comment>
<feature type="non-terminal residue" evidence="1">
    <location>
        <position position="67"/>
    </location>
</feature>